<evidence type="ECO:0000256" key="1">
    <source>
        <dbReference type="SAM" id="Phobius"/>
    </source>
</evidence>
<dbReference type="Proteomes" id="UP000182589">
    <property type="component" value="Unassembled WGS sequence"/>
</dbReference>
<reference evidence="2" key="3">
    <citation type="submission" date="2023-02" db="EMBL/GenBank/DDBJ databases">
        <title>Proposal of a novel subspecies: Alicyclobacillus hesperidum subspecies aegle.</title>
        <authorList>
            <person name="Goto K."/>
            <person name="Fujii T."/>
            <person name="Yasui K."/>
            <person name="Mochida K."/>
            <person name="Kato-Tanaka Y."/>
            <person name="Morohoshi S."/>
            <person name="An S.Y."/>
            <person name="Kasai H."/>
            <person name="Yokota A."/>
        </authorList>
    </citation>
    <scope>NUCLEOTIDE SEQUENCE</scope>
    <source>
        <strain evidence="2">DSM 12766</strain>
    </source>
</reference>
<protein>
    <submittedName>
        <fullName evidence="2">ABC transporter permease</fullName>
    </submittedName>
    <submittedName>
        <fullName evidence="3">Energy-coupling factor transport system substrate-specific component</fullName>
    </submittedName>
</protein>
<dbReference type="STRING" id="89784.SAMN04489725_103128"/>
<keyword evidence="1" id="KW-0472">Membrane</keyword>
<dbReference type="PIRSF" id="PIRSF037394">
    <property type="entry name" value="ABC_thiamine-permease_YkoE_prd"/>
    <property type="match status" value="1"/>
</dbReference>
<evidence type="ECO:0000313" key="2">
    <source>
        <dbReference type="EMBL" id="GLV13479.1"/>
    </source>
</evidence>
<evidence type="ECO:0000313" key="3">
    <source>
        <dbReference type="EMBL" id="SDW22451.1"/>
    </source>
</evidence>
<evidence type="ECO:0000313" key="4">
    <source>
        <dbReference type="Proteomes" id="UP000182589"/>
    </source>
</evidence>
<dbReference type="EMBL" id="FNOJ01000003">
    <property type="protein sequence ID" value="SDW22451.1"/>
    <property type="molecule type" value="Genomic_DNA"/>
</dbReference>
<dbReference type="AlphaFoldDB" id="A0A1H2RSR5"/>
<dbReference type="EMBL" id="BSRA01000005">
    <property type="protein sequence ID" value="GLV13479.1"/>
    <property type="molecule type" value="Genomic_DNA"/>
</dbReference>
<reference evidence="4" key="2">
    <citation type="submission" date="2016-10" db="EMBL/GenBank/DDBJ databases">
        <authorList>
            <person name="Varghese N."/>
        </authorList>
    </citation>
    <scope>NUCLEOTIDE SEQUENCE [LARGE SCALE GENOMIC DNA]</scope>
    <source>
        <strain evidence="4">DSM 12489</strain>
    </source>
</reference>
<feature type="transmembrane region" description="Helical" evidence="1">
    <location>
        <begin position="67"/>
        <end position="86"/>
    </location>
</feature>
<name>A0A1H2RSR5_9BACL</name>
<keyword evidence="1" id="KW-0812">Transmembrane</keyword>
<reference evidence="3" key="1">
    <citation type="submission" date="2016-10" db="EMBL/GenBank/DDBJ databases">
        <authorList>
            <person name="de Groot N.N."/>
        </authorList>
    </citation>
    <scope>NUCLEOTIDE SEQUENCE [LARGE SCALE GENOMIC DNA]</scope>
    <source>
        <strain evidence="3">DSM 12489</strain>
    </source>
</reference>
<proteinExistence type="predicted"/>
<keyword evidence="4" id="KW-1185">Reference proteome</keyword>
<gene>
    <name evidence="2" type="ORF">Heshes_11630</name>
    <name evidence="3" type="ORF">SAMN04489725_103128</name>
</gene>
<feature type="transmembrane region" description="Helical" evidence="1">
    <location>
        <begin position="92"/>
        <end position="108"/>
    </location>
</feature>
<dbReference type="InterPro" id="IPR017195">
    <property type="entry name" value="ABC_thiamin-permease_prd"/>
</dbReference>
<organism evidence="3 4">
    <name type="scientific">Alicyclobacillus hesperidum</name>
    <dbReference type="NCBI Taxonomy" id="89784"/>
    <lineage>
        <taxon>Bacteria</taxon>
        <taxon>Bacillati</taxon>
        <taxon>Bacillota</taxon>
        <taxon>Bacilli</taxon>
        <taxon>Bacillales</taxon>
        <taxon>Alicyclobacillaceae</taxon>
        <taxon>Alicyclobacillus</taxon>
    </lineage>
</organism>
<feature type="transmembrane region" description="Helical" evidence="1">
    <location>
        <begin position="145"/>
        <end position="163"/>
    </location>
</feature>
<feature type="transmembrane region" description="Helical" evidence="1">
    <location>
        <begin position="7"/>
        <end position="27"/>
    </location>
</feature>
<sequence>MLAKWKLREVILMVVLAIVCGGLYRVWDVINALVPTTAYALQAAMTGFWMIAGVLVPYIIRRPLAALIAELVAAAVELLLGGQFGLGTMESGLIQGIGSEIAFLIFAYRMFNLSSCMLSGTLASLAYLVQWYFQYGGKSLDLGTMLLSIMISLVSGAILGGWLPKLMGDALKRTGAVRNYAIAKDGRAIPQ</sequence>
<dbReference type="Proteomes" id="UP001157137">
    <property type="component" value="Unassembled WGS sequence"/>
</dbReference>
<accession>A0A1H2RSR5</accession>
<feature type="transmembrane region" description="Helical" evidence="1">
    <location>
        <begin position="115"/>
        <end position="133"/>
    </location>
</feature>
<keyword evidence="1" id="KW-1133">Transmembrane helix</keyword>
<dbReference type="Pfam" id="PF09819">
    <property type="entry name" value="ABC_cobalt"/>
    <property type="match status" value="1"/>
</dbReference>
<feature type="transmembrane region" description="Helical" evidence="1">
    <location>
        <begin position="39"/>
        <end position="60"/>
    </location>
</feature>